<protein>
    <submittedName>
        <fullName evidence="3">Nuclear pore-associated protein 1-like</fullName>
    </submittedName>
</protein>
<feature type="compositionally biased region" description="Low complexity" evidence="1">
    <location>
        <begin position="140"/>
        <end position="153"/>
    </location>
</feature>
<organism evidence="2 3">
    <name type="scientific">Mustela putorius furo</name>
    <name type="common">European domestic ferret</name>
    <name type="synonym">Mustela furo</name>
    <dbReference type="NCBI Taxonomy" id="9669"/>
    <lineage>
        <taxon>Eukaryota</taxon>
        <taxon>Metazoa</taxon>
        <taxon>Chordata</taxon>
        <taxon>Craniata</taxon>
        <taxon>Vertebrata</taxon>
        <taxon>Euteleostomi</taxon>
        <taxon>Mammalia</taxon>
        <taxon>Eutheria</taxon>
        <taxon>Laurasiatheria</taxon>
        <taxon>Carnivora</taxon>
        <taxon>Caniformia</taxon>
        <taxon>Musteloidea</taxon>
        <taxon>Mustelidae</taxon>
        <taxon>Mustelinae</taxon>
        <taxon>Mustela</taxon>
    </lineage>
</organism>
<feature type="compositionally biased region" description="Low complexity" evidence="1">
    <location>
        <begin position="214"/>
        <end position="225"/>
    </location>
</feature>
<dbReference type="GeneID" id="123393445"/>
<proteinExistence type="predicted"/>
<name>A0A8U0SHE6_MUSPF</name>
<feature type="compositionally biased region" description="Polar residues" evidence="1">
    <location>
        <begin position="437"/>
        <end position="448"/>
    </location>
</feature>
<reference evidence="3" key="1">
    <citation type="submission" date="2025-08" db="UniProtKB">
        <authorList>
            <consortium name="RefSeq"/>
        </authorList>
    </citation>
    <scope>IDENTIFICATION</scope>
    <source>
        <tissue evidence="3">Brain</tissue>
    </source>
</reference>
<feature type="region of interest" description="Disordered" evidence="1">
    <location>
        <begin position="294"/>
        <end position="334"/>
    </location>
</feature>
<feature type="compositionally biased region" description="Polar residues" evidence="1">
    <location>
        <begin position="294"/>
        <end position="306"/>
    </location>
</feature>
<evidence type="ECO:0000313" key="2">
    <source>
        <dbReference type="Proteomes" id="UP000000715"/>
    </source>
</evidence>
<keyword evidence="2" id="KW-1185">Reference proteome</keyword>
<sequence length="587" mass="59723">MGNLLKTPDQGTASGAPNSPTLAVPTGSPPPGEIPLQKEHPLPPIIGTTPTSDPPAPPCNTSTVSSQLPSCKGESPTPMCVDPPPLFPPTPLPVPSPKSPGIFVAASATKASANWTSGHTSNADVTDMDTTPAPQAITFRSPRGPGVSSPSLSQGRCNRTLKRPGSTLASTIPSKLMATCPNIAPQPTQGTRAGQQQTAVLPSAGIPAGFLANSGTTTVPVGSTSANYSSTPEPMDTSPPSQAIVFRSLPKSRANHLAFHNTPPSSSHTTSLPGKAAMTRIAIPIHYAPQIPSQPVSGNPNGQQLGHSYPLGKPVAPTQATGPTASLLPPSRDGRKQAGLVASAFGTTVKKQKAFGSKAGLLPGAISTASARAVAAGIRSARLSGSLLTLAPLGPHVSTGPAAPMDSGSFGSGVSMPGPARSQVPGTSQLGAGLQRAPSTTSAPPVGQTTTALSQNIQAAAGGGASTVTLNPVTWVQPVQNVGGAVVGDTTVQFPLLEVLVGPVPFSVPKEHLDKENRLHVEHQRPRASETRLLPTRAWSQTPKAKPPKAGVVRLRDTTTRLPTSEAAVCPLPARESTVQRNNESHG</sequence>
<feature type="compositionally biased region" description="Polar residues" evidence="1">
    <location>
        <begin position="9"/>
        <end position="21"/>
    </location>
</feature>
<dbReference type="AlphaFoldDB" id="A0A8U0SHE6"/>
<dbReference type="RefSeq" id="XP_044941324.1">
    <property type="nucleotide sequence ID" value="XM_045085389.1"/>
</dbReference>
<feature type="region of interest" description="Disordered" evidence="1">
    <location>
        <begin position="399"/>
        <end position="448"/>
    </location>
</feature>
<feature type="compositionally biased region" description="Polar residues" evidence="1">
    <location>
        <begin position="59"/>
        <end position="69"/>
    </location>
</feature>
<gene>
    <name evidence="3" type="primary">LOC123393445</name>
</gene>
<accession>A0A8U0SHE6</accession>
<feature type="region of interest" description="Disordered" evidence="1">
    <location>
        <begin position="1"/>
        <end position="76"/>
    </location>
</feature>
<dbReference type="OrthoDB" id="9685007at2759"/>
<evidence type="ECO:0000256" key="1">
    <source>
        <dbReference type="SAM" id="MobiDB-lite"/>
    </source>
</evidence>
<evidence type="ECO:0000313" key="3">
    <source>
        <dbReference type="RefSeq" id="XP_044941324.1"/>
    </source>
</evidence>
<dbReference type="Proteomes" id="UP000000715">
    <property type="component" value="Unplaced"/>
</dbReference>
<feature type="region of interest" description="Disordered" evidence="1">
    <location>
        <begin position="214"/>
        <end position="240"/>
    </location>
</feature>
<feature type="region of interest" description="Disordered" evidence="1">
    <location>
        <begin position="137"/>
        <end position="167"/>
    </location>
</feature>